<gene>
    <name evidence="2" type="ORF">TBRA_LOCUS4557</name>
</gene>
<proteinExistence type="predicted"/>
<dbReference type="EMBL" id="CADCXV010000684">
    <property type="protein sequence ID" value="CAB0032627.1"/>
    <property type="molecule type" value="Genomic_DNA"/>
</dbReference>
<name>A0A6H5IAG0_9HYME</name>
<reference evidence="2 3" key="1">
    <citation type="submission" date="2020-02" db="EMBL/GenBank/DDBJ databases">
        <authorList>
            <person name="Ferguson B K."/>
        </authorList>
    </citation>
    <scope>NUCLEOTIDE SEQUENCE [LARGE SCALE GENOMIC DNA]</scope>
</reference>
<evidence type="ECO:0000256" key="1">
    <source>
        <dbReference type="SAM" id="MobiDB-lite"/>
    </source>
</evidence>
<dbReference type="AlphaFoldDB" id="A0A6H5IAG0"/>
<keyword evidence="3" id="KW-1185">Reference proteome</keyword>
<accession>A0A6H5IAG0</accession>
<evidence type="ECO:0000313" key="2">
    <source>
        <dbReference type="EMBL" id="CAB0032627.1"/>
    </source>
</evidence>
<dbReference type="Proteomes" id="UP000479190">
    <property type="component" value="Unassembled WGS sequence"/>
</dbReference>
<feature type="region of interest" description="Disordered" evidence="1">
    <location>
        <begin position="47"/>
        <end position="72"/>
    </location>
</feature>
<sequence length="134" mass="14986">MHTAADGAAAEALRQVLIRPALNFDVIMNKKFQSNFELILRKFTEGPSCETDSAQNDGDYADDGSSSLYENDDGLTRDLNSLYRRVYKTLYFARLDSFDGLISPTYVEMCGARGEEDSYILLGKREASSSEFLV</sequence>
<evidence type="ECO:0000313" key="3">
    <source>
        <dbReference type="Proteomes" id="UP000479190"/>
    </source>
</evidence>
<protein>
    <submittedName>
        <fullName evidence="2">Uncharacterized protein</fullName>
    </submittedName>
</protein>
<organism evidence="2 3">
    <name type="scientific">Trichogramma brassicae</name>
    <dbReference type="NCBI Taxonomy" id="86971"/>
    <lineage>
        <taxon>Eukaryota</taxon>
        <taxon>Metazoa</taxon>
        <taxon>Ecdysozoa</taxon>
        <taxon>Arthropoda</taxon>
        <taxon>Hexapoda</taxon>
        <taxon>Insecta</taxon>
        <taxon>Pterygota</taxon>
        <taxon>Neoptera</taxon>
        <taxon>Endopterygota</taxon>
        <taxon>Hymenoptera</taxon>
        <taxon>Apocrita</taxon>
        <taxon>Proctotrupomorpha</taxon>
        <taxon>Chalcidoidea</taxon>
        <taxon>Trichogrammatidae</taxon>
        <taxon>Trichogramma</taxon>
    </lineage>
</organism>